<gene>
    <name evidence="2" type="ORF">CLAFUR5_08294</name>
</gene>
<dbReference type="EMBL" id="CP090165">
    <property type="protein sequence ID" value="UJO14941.1"/>
    <property type="molecule type" value="Genomic_DNA"/>
</dbReference>
<reference evidence="2" key="1">
    <citation type="submission" date="2021-12" db="EMBL/GenBank/DDBJ databases">
        <authorList>
            <person name="Zaccaron A."/>
            <person name="Stergiopoulos I."/>
        </authorList>
    </citation>
    <scope>NUCLEOTIDE SEQUENCE</scope>
    <source>
        <strain evidence="2">Race5_Kim</strain>
    </source>
</reference>
<organism evidence="2 3">
    <name type="scientific">Passalora fulva</name>
    <name type="common">Tomato leaf mold</name>
    <name type="synonym">Cladosporium fulvum</name>
    <dbReference type="NCBI Taxonomy" id="5499"/>
    <lineage>
        <taxon>Eukaryota</taxon>
        <taxon>Fungi</taxon>
        <taxon>Dikarya</taxon>
        <taxon>Ascomycota</taxon>
        <taxon>Pezizomycotina</taxon>
        <taxon>Dothideomycetes</taxon>
        <taxon>Dothideomycetidae</taxon>
        <taxon>Mycosphaerellales</taxon>
        <taxon>Mycosphaerellaceae</taxon>
        <taxon>Fulvia</taxon>
    </lineage>
</organism>
<dbReference type="RefSeq" id="XP_047759307.1">
    <property type="nucleotide sequence ID" value="XM_047907442.1"/>
</dbReference>
<evidence type="ECO:0000256" key="1">
    <source>
        <dbReference type="SAM" id="Coils"/>
    </source>
</evidence>
<keyword evidence="3" id="KW-1185">Reference proteome</keyword>
<sequence>MERNSTDHNTFPFLELPKELRDMIYDEALDDKEDQRLSRDLFLKARSVPRTNLLLASKQVKQEYEERAAKHSQLIIKAIENHDTYDNSNNGDDDVDESIYNQVPILPPAANRVPIITLEPYVADLNWPREASLDLLIPLIGMITSASFSLTALNIRVIMMLTTSRRLQPWNFVNDTVHDWIRELERLEWTDVPKLRNFQILDTGRGFYHAMEGDERTANTFEEPRVELVEAVAIPCYVEMRKRTRAEIEEYMMQVREEERVKQEKAKQKMQALREKAEHMMKALREENAANSGPEVG</sequence>
<dbReference type="GeneID" id="71988172"/>
<proteinExistence type="predicted"/>
<name>A0A9Q8P6G9_PASFU</name>
<feature type="coiled-coil region" evidence="1">
    <location>
        <begin position="241"/>
        <end position="290"/>
    </location>
</feature>
<accession>A0A9Q8P6G9</accession>
<dbReference type="OrthoDB" id="3650808at2759"/>
<evidence type="ECO:0000313" key="2">
    <source>
        <dbReference type="EMBL" id="UJO14941.1"/>
    </source>
</evidence>
<dbReference type="KEGG" id="ffu:CLAFUR5_08294"/>
<protein>
    <submittedName>
        <fullName evidence="2">Uncharacterized protein</fullName>
    </submittedName>
</protein>
<reference evidence="2" key="2">
    <citation type="journal article" date="2022" name="Microb. Genom.">
        <title>A chromosome-scale genome assembly of the tomato pathogen Cladosporium fulvum reveals a compartmentalized genome architecture and the presence of a dispensable chromosome.</title>
        <authorList>
            <person name="Zaccaron A.Z."/>
            <person name="Chen L.H."/>
            <person name="Samaras A."/>
            <person name="Stergiopoulos I."/>
        </authorList>
    </citation>
    <scope>NUCLEOTIDE SEQUENCE</scope>
    <source>
        <strain evidence="2">Race5_Kim</strain>
    </source>
</reference>
<evidence type="ECO:0000313" key="3">
    <source>
        <dbReference type="Proteomes" id="UP000756132"/>
    </source>
</evidence>
<dbReference type="Proteomes" id="UP000756132">
    <property type="component" value="Chromosome 3"/>
</dbReference>
<dbReference type="AlphaFoldDB" id="A0A9Q8P6G9"/>
<keyword evidence="1" id="KW-0175">Coiled coil</keyword>